<reference evidence="3" key="1">
    <citation type="submission" date="2024-03" db="EMBL/GenBank/DDBJ databases">
        <title>WGS assembly of Saponaria officinalis var. Norfolk2.</title>
        <authorList>
            <person name="Jenkins J."/>
            <person name="Shu S."/>
            <person name="Grimwood J."/>
            <person name="Barry K."/>
            <person name="Goodstein D."/>
            <person name="Schmutz J."/>
            <person name="Leebens-Mack J."/>
            <person name="Osbourn A."/>
        </authorList>
    </citation>
    <scope>NUCLEOTIDE SEQUENCE [LARGE SCALE GENOMIC DNA]</scope>
    <source>
        <strain evidence="3">JIC</strain>
    </source>
</reference>
<keyword evidence="4" id="KW-1185">Reference proteome</keyword>
<feature type="domain" description="RIN4 pathogenic type III effector avirulence factor Avr cleavage site" evidence="2">
    <location>
        <begin position="75"/>
        <end position="102"/>
    </location>
</feature>
<feature type="region of interest" description="Disordered" evidence="1">
    <location>
        <begin position="24"/>
        <end position="83"/>
    </location>
</feature>
<protein>
    <recommendedName>
        <fullName evidence="2">RIN4 pathogenic type III effector avirulence factor Avr cleavage site domain-containing protein</fullName>
    </recommendedName>
</protein>
<name>A0AAW1LI47_SAPOF</name>
<feature type="compositionally biased region" description="Basic and acidic residues" evidence="1">
    <location>
        <begin position="145"/>
        <end position="156"/>
    </location>
</feature>
<dbReference type="Pfam" id="PF05627">
    <property type="entry name" value="AvrRpt-cleavage"/>
    <property type="match status" value="5"/>
</dbReference>
<evidence type="ECO:0000259" key="2">
    <source>
        <dbReference type="Pfam" id="PF05627"/>
    </source>
</evidence>
<dbReference type="PANTHER" id="PTHR33159">
    <property type="entry name" value="RPM1-INTERACTING PROTEIN 4 (RIN4) FAMILY PROTEIN"/>
    <property type="match status" value="1"/>
</dbReference>
<proteinExistence type="predicted"/>
<evidence type="ECO:0000313" key="3">
    <source>
        <dbReference type="EMBL" id="KAK9733935.1"/>
    </source>
</evidence>
<gene>
    <name evidence="3" type="ORF">RND81_04G101900</name>
</gene>
<dbReference type="EMBL" id="JBDFQZ010000004">
    <property type="protein sequence ID" value="KAK9733935.1"/>
    <property type="molecule type" value="Genomic_DNA"/>
</dbReference>
<dbReference type="GO" id="GO:0005886">
    <property type="term" value="C:plasma membrane"/>
    <property type="evidence" value="ECO:0007669"/>
    <property type="project" value="TreeGrafter"/>
</dbReference>
<feature type="domain" description="RIN4 pathogenic type III effector avirulence factor Avr cleavage site" evidence="2">
    <location>
        <begin position="292"/>
        <end position="323"/>
    </location>
</feature>
<feature type="region of interest" description="Disordered" evidence="1">
    <location>
        <begin position="100"/>
        <end position="361"/>
    </location>
</feature>
<feature type="compositionally biased region" description="Polar residues" evidence="1">
    <location>
        <begin position="254"/>
        <end position="271"/>
    </location>
</feature>
<dbReference type="InterPro" id="IPR008700">
    <property type="entry name" value="TypeIII_avirulence_cleave"/>
</dbReference>
<feature type="domain" description="RIN4 pathogenic type III effector avirulence factor Avr cleavage site" evidence="2">
    <location>
        <begin position="3"/>
        <end position="28"/>
    </location>
</feature>
<feature type="compositionally biased region" description="Low complexity" evidence="1">
    <location>
        <begin position="52"/>
        <end position="65"/>
    </location>
</feature>
<feature type="compositionally biased region" description="Polar residues" evidence="1">
    <location>
        <begin position="127"/>
        <end position="137"/>
    </location>
</feature>
<dbReference type="PANTHER" id="PTHR33159:SF6">
    <property type="entry name" value="RPM1-INTERACTING PROTEIN 4"/>
    <property type="match status" value="1"/>
</dbReference>
<accession>A0AAW1LI47</accession>
<dbReference type="Proteomes" id="UP001443914">
    <property type="component" value="Unassembled WGS sequence"/>
</dbReference>
<dbReference type="InterPro" id="IPR040387">
    <property type="entry name" value="RIN4/NOI4"/>
</dbReference>
<evidence type="ECO:0000256" key="1">
    <source>
        <dbReference type="SAM" id="MobiDB-lite"/>
    </source>
</evidence>
<feature type="domain" description="RIN4 pathogenic type III effector avirulence factor Avr cleavage site" evidence="2">
    <location>
        <begin position="202"/>
        <end position="233"/>
    </location>
</feature>
<comment type="caution">
    <text evidence="3">The sequence shown here is derived from an EMBL/GenBank/DDBJ whole genome shotgun (WGS) entry which is preliminary data.</text>
</comment>
<organism evidence="3 4">
    <name type="scientific">Saponaria officinalis</name>
    <name type="common">Common soapwort</name>
    <name type="synonym">Lychnis saponaria</name>
    <dbReference type="NCBI Taxonomy" id="3572"/>
    <lineage>
        <taxon>Eukaryota</taxon>
        <taxon>Viridiplantae</taxon>
        <taxon>Streptophyta</taxon>
        <taxon>Embryophyta</taxon>
        <taxon>Tracheophyta</taxon>
        <taxon>Spermatophyta</taxon>
        <taxon>Magnoliopsida</taxon>
        <taxon>eudicotyledons</taxon>
        <taxon>Gunneridae</taxon>
        <taxon>Pentapetalae</taxon>
        <taxon>Caryophyllales</taxon>
        <taxon>Caryophyllaceae</taxon>
        <taxon>Caryophylleae</taxon>
        <taxon>Saponaria</taxon>
    </lineage>
</organism>
<dbReference type="AlphaFoldDB" id="A0AAW1LI47"/>
<evidence type="ECO:0000313" key="4">
    <source>
        <dbReference type="Proteomes" id="UP001443914"/>
    </source>
</evidence>
<feature type="domain" description="RIN4 pathogenic type III effector avirulence factor Avr cleavage site" evidence="2">
    <location>
        <begin position="150"/>
        <end position="180"/>
    </location>
</feature>
<feature type="compositionally biased region" description="Basic and acidic residues" evidence="1">
    <location>
        <begin position="202"/>
        <end position="211"/>
    </location>
</feature>
<sequence>MASKVPKFGAWEGGDNFTVYFDKARQTRTGGPRINPNDPEENPDLFRLNGFQAQAQAQAQAAPPQTRVDKQRKQTKVPHFGAWENEETAGYTVCFENVRKTRHGGPPVTENEPQMNRDMPHHPNPSPQTQTRNQNQAHDVVTTKLETKGGRPKVPEFGDWESEGGGGSYTMVFDNLKHKKHDHPKSNPPQPNRDVGPTPQEGRGKVPKFGDWEEGEGEGVQYTSYFEKAKQSKNMRPGAQNPSEPQMNRDVGDSASSMSGSERQSRPSSVAQAPVHPRANLQPHTRQNPRNEAASIPHFGGWNSDPSQAEGYTSAFAKAKDDRHTPVNYNAPPANKHRQPQPQPKPHSSKQKQHPGCCTIM</sequence>